<evidence type="ECO:0000313" key="1">
    <source>
        <dbReference type="EMBL" id="KAH7157733.1"/>
    </source>
</evidence>
<sequence>MAPQVISWQELFWVSEEVDEDTRDSQYTMFATLDRRKVGISFQDVIDSLARTPEEEIFPSGAQGLTRTKRLILGPYAVSSKHKAMHLLPKGFLQEPEAMEVLRGRPHPSILGYQGCFVRPGYITGLVLDRHPDDLEPFMESLESIIRHLHSLGWDRRPVLVDFGSARRIGDKLSTSHGTKDWIDCEMKNYTMSETQQTLQLSSRFVHS</sequence>
<gene>
    <name evidence="1" type="ORF">B0J13DRAFT_593031</name>
</gene>
<dbReference type="OrthoDB" id="4062651at2759"/>
<reference evidence="1" key="1">
    <citation type="journal article" date="2021" name="Nat. Commun.">
        <title>Genetic determinants of endophytism in the Arabidopsis root mycobiome.</title>
        <authorList>
            <person name="Mesny F."/>
            <person name="Miyauchi S."/>
            <person name="Thiergart T."/>
            <person name="Pickel B."/>
            <person name="Atanasova L."/>
            <person name="Karlsson M."/>
            <person name="Huettel B."/>
            <person name="Barry K.W."/>
            <person name="Haridas S."/>
            <person name="Chen C."/>
            <person name="Bauer D."/>
            <person name="Andreopoulos W."/>
            <person name="Pangilinan J."/>
            <person name="LaButti K."/>
            <person name="Riley R."/>
            <person name="Lipzen A."/>
            <person name="Clum A."/>
            <person name="Drula E."/>
            <person name="Henrissat B."/>
            <person name="Kohler A."/>
            <person name="Grigoriev I.V."/>
            <person name="Martin F.M."/>
            <person name="Hacquard S."/>
        </authorList>
    </citation>
    <scope>NUCLEOTIDE SEQUENCE</scope>
    <source>
        <strain evidence="1">MPI-CAGE-AT-0021</strain>
    </source>
</reference>
<dbReference type="Proteomes" id="UP000717696">
    <property type="component" value="Unassembled WGS sequence"/>
</dbReference>
<comment type="caution">
    <text evidence="1">The sequence shown here is derived from an EMBL/GenBank/DDBJ whole genome shotgun (WGS) entry which is preliminary data.</text>
</comment>
<dbReference type="EMBL" id="JAGMUU010000003">
    <property type="protein sequence ID" value="KAH7157733.1"/>
    <property type="molecule type" value="Genomic_DNA"/>
</dbReference>
<name>A0A9P9F9E7_9HYPO</name>
<accession>A0A9P9F9E7</accession>
<proteinExistence type="predicted"/>
<dbReference type="SUPFAM" id="SSF56112">
    <property type="entry name" value="Protein kinase-like (PK-like)"/>
    <property type="match status" value="1"/>
</dbReference>
<protein>
    <submittedName>
        <fullName evidence="1">Uncharacterized protein</fullName>
    </submittedName>
</protein>
<organism evidence="1 2">
    <name type="scientific">Dactylonectria estremocensis</name>
    <dbReference type="NCBI Taxonomy" id="1079267"/>
    <lineage>
        <taxon>Eukaryota</taxon>
        <taxon>Fungi</taxon>
        <taxon>Dikarya</taxon>
        <taxon>Ascomycota</taxon>
        <taxon>Pezizomycotina</taxon>
        <taxon>Sordariomycetes</taxon>
        <taxon>Hypocreomycetidae</taxon>
        <taxon>Hypocreales</taxon>
        <taxon>Nectriaceae</taxon>
        <taxon>Dactylonectria</taxon>
    </lineage>
</organism>
<dbReference type="InterPro" id="IPR011009">
    <property type="entry name" value="Kinase-like_dom_sf"/>
</dbReference>
<evidence type="ECO:0000313" key="2">
    <source>
        <dbReference type="Proteomes" id="UP000717696"/>
    </source>
</evidence>
<keyword evidence="2" id="KW-1185">Reference proteome</keyword>
<dbReference type="AlphaFoldDB" id="A0A9P9F9E7"/>